<dbReference type="Proteomes" id="UP000251647">
    <property type="component" value="Unassembled WGS sequence"/>
</dbReference>
<dbReference type="InterPro" id="IPR038146">
    <property type="entry name" value="933W_put_Xis_sf"/>
</dbReference>
<dbReference type="RefSeq" id="WP_036765821.1">
    <property type="nucleotide sequence ID" value="NZ_CP074085.1"/>
</dbReference>
<name>A0A2T3Q7Q4_PHODM</name>
<evidence type="ECO:0000313" key="2">
    <source>
        <dbReference type="Proteomes" id="UP000251647"/>
    </source>
</evidence>
<evidence type="ECO:0000313" key="1">
    <source>
        <dbReference type="EMBL" id="SPY44055.1"/>
    </source>
</evidence>
<accession>A0A2T3Q7Q4</accession>
<sequence>MNTTIYHVEPNKWVDEKLITALTGLATRQIKEYRSMAWVEGKHYKKASPSGATGRNAKIMYNRIEIDKFFENTKRVA</sequence>
<protein>
    <submittedName>
        <fullName evidence="1">Excisionase (DUF1233)</fullName>
    </submittedName>
</protein>
<reference evidence="1 2" key="1">
    <citation type="submission" date="2018-06" db="EMBL/GenBank/DDBJ databases">
        <authorList>
            <consortium name="Pathogen Informatics"/>
            <person name="Doyle S."/>
        </authorList>
    </citation>
    <scope>NUCLEOTIDE SEQUENCE [LARGE SCALE GENOMIC DNA]</scope>
    <source>
        <strain evidence="1 2">NCTC11647</strain>
    </source>
</reference>
<dbReference type="InterPro" id="IPR009634">
    <property type="entry name" value="Put_exci"/>
</dbReference>
<proteinExistence type="predicted"/>
<dbReference type="AlphaFoldDB" id="A0A2T3Q7Q4"/>
<dbReference type="Pfam" id="PF06806">
    <property type="entry name" value="DUF1233"/>
    <property type="match status" value="1"/>
</dbReference>
<dbReference type="EMBL" id="UATL01000005">
    <property type="protein sequence ID" value="SPY44055.1"/>
    <property type="molecule type" value="Genomic_DNA"/>
</dbReference>
<dbReference type="Gene3D" id="1.10.1660.60">
    <property type="entry name" value="Putative excisionased domain DUF1233"/>
    <property type="match status" value="1"/>
</dbReference>
<dbReference type="OrthoDB" id="5829479at2"/>
<gene>
    <name evidence="1" type="ORF">NCTC11647_02990</name>
</gene>
<organism evidence="1 2">
    <name type="scientific">Photobacterium damselae</name>
    <dbReference type="NCBI Taxonomy" id="38293"/>
    <lineage>
        <taxon>Bacteria</taxon>
        <taxon>Pseudomonadati</taxon>
        <taxon>Pseudomonadota</taxon>
        <taxon>Gammaproteobacteria</taxon>
        <taxon>Vibrionales</taxon>
        <taxon>Vibrionaceae</taxon>
        <taxon>Photobacterium</taxon>
    </lineage>
</organism>